<dbReference type="RefSeq" id="WP_138226967.1">
    <property type="nucleotide sequence ID" value="NZ_CP040396.1"/>
</dbReference>
<dbReference type="Proteomes" id="UP000300879">
    <property type="component" value="Chromosome"/>
</dbReference>
<evidence type="ECO:0000313" key="3">
    <source>
        <dbReference type="EMBL" id="QCT04224.1"/>
    </source>
</evidence>
<dbReference type="KEGG" id="palo:E6C60_3514"/>
<feature type="transmembrane region" description="Helical" evidence="2">
    <location>
        <begin position="133"/>
        <end position="154"/>
    </location>
</feature>
<feature type="transmembrane region" description="Helical" evidence="2">
    <location>
        <begin position="174"/>
        <end position="192"/>
    </location>
</feature>
<accession>A0A4V1G4C6</accession>
<keyword evidence="4" id="KW-1185">Reference proteome</keyword>
<dbReference type="EMBL" id="CP040396">
    <property type="protein sequence ID" value="QCT04224.1"/>
    <property type="molecule type" value="Genomic_DNA"/>
</dbReference>
<name>A0A4V1G4C6_9BACL</name>
<feature type="region of interest" description="Disordered" evidence="1">
    <location>
        <begin position="1"/>
        <end position="25"/>
    </location>
</feature>
<feature type="transmembrane region" description="Helical" evidence="2">
    <location>
        <begin position="31"/>
        <end position="48"/>
    </location>
</feature>
<organism evidence="3 4">
    <name type="scientific">Paenibacillus algicola</name>
    <dbReference type="NCBI Taxonomy" id="2565926"/>
    <lineage>
        <taxon>Bacteria</taxon>
        <taxon>Bacillati</taxon>
        <taxon>Bacillota</taxon>
        <taxon>Bacilli</taxon>
        <taxon>Bacillales</taxon>
        <taxon>Paenibacillaceae</taxon>
        <taxon>Paenibacillus</taxon>
    </lineage>
</organism>
<reference evidence="3 4" key="1">
    <citation type="submission" date="2019-05" db="EMBL/GenBank/DDBJ databases">
        <authorList>
            <person name="Chen C."/>
        </authorList>
    </citation>
    <scope>NUCLEOTIDE SEQUENCE [LARGE SCALE GENOMIC DNA]</scope>
    <source>
        <strain evidence="3 4">HB172198</strain>
    </source>
</reference>
<sequence>MQQLQPTHKQRRSRSLSPGGPGFMSRRRRKLPALLLAAIIPGLGHIYLGLYRKGLLFVLLLMLDISALLYFSSIGMQINVPLLMLLGLLVPAGYFYNVYDVLQTADYLTSRKRRAEEQVTLHTQKSKRPELDIFRGAGGLSFGLMLVAGGALLMLLHQRPPWLQAGIRDYGNEIAALTLVAAGFIMGIREMLKHKKRL</sequence>
<proteinExistence type="predicted"/>
<evidence type="ECO:0000313" key="4">
    <source>
        <dbReference type="Proteomes" id="UP000300879"/>
    </source>
</evidence>
<keyword evidence="2" id="KW-0812">Transmembrane</keyword>
<evidence type="ECO:0000256" key="2">
    <source>
        <dbReference type="SAM" id="Phobius"/>
    </source>
</evidence>
<protein>
    <submittedName>
        <fullName evidence="3">Uncharacterized protein</fullName>
    </submittedName>
</protein>
<dbReference type="AlphaFoldDB" id="A0A4V1G4C6"/>
<evidence type="ECO:0000256" key="1">
    <source>
        <dbReference type="SAM" id="MobiDB-lite"/>
    </source>
</evidence>
<gene>
    <name evidence="3" type="ORF">E6C60_3514</name>
</gene>
<dbReference type="OrthoDB" id="82335at2"/>
<keyword evidence="2" id="KW-1133">Transmembrane helix</keyword>
<keyword evidence="2" id="KW-0472">Membrane</keyword>